<gene>
    <name evidence="1" type="ORF">SAMN04488505_110219</name>
</gene>
<dbReference type="STRING" id="573321.SAMN04488505_110219"/>
<reference evidence="1 2" key="1">
    <citation type="submission" date="2016-10" db="EMBL/GenBank/DDBJ databases">
        <authorList>
            <person name="de Groot N.N."/>
        </authorList>
    </citation>
    <scope>NUCLEOTIDE SEQUENCE [LARGE SCALE GENOMIC DNA]</scope>
    <source>
        <strain evidence="1 2">DSM 21039</strain>
    </source>
</reference>
<evidence type="ECO:0000313" key="1">
    <source>
        <dbReference type="EMBL" id="SEN46379.1"/>
    </source>
</evidence>
<organism evidence="1 2">
    <name type="scientific">Chitinophaga rupis</name>
    <dbReference type="NCBI Taxonomy" id="573321"/>
    <lineage>
        <taxon>Bacteria</taxon>
        <taxon>Pseudomonadati</taxon>
        <taxon>Bacteroidota</taxon>
        <taxon>Chitinophagia</taxon>
        <taxon>Chitinophagales</taxon>
        <taxon>Chitinophagaceae</taxon>
        <taxon>Chitinophaga</taxon>
    </lineage>
</organism>
<name>A0A1H8GRE2_9BACT</name>
<accession>A0A1H8GRE2</accession>
<dbReference type="EMBL" id="FOBB01000010">
    <property type="protein sequence ID" value="SEN46379.1"/>
    <property type="molecule type" value="Genomic_DNA"/>
</dbReference>
<keyword evidence="2" id="KW-1185">Reference proteome</keyword>
<sequence>MHKRWLLYLFCCCLACTKPRPITRAFYFWKQRYQPDSTELNTLNTLRMQRLYVKMFDVTLAADKHTAVPVARLDQRSPFPAGIQVIPTVFIVNDVWKQVNADTLARQVAQLLAQTSPQQAGEVQIDCDWTRNSKTAYFAFLQALRRQPFMQGKQLSVTIRLHQVKFLATSGAPPADKGLLMCYNMGNLRQYGDHNSILNMNDLESYAGNKRIAHYPLSLDLALPLFRWSVLFRHRSYAGLLRNLEENDFSNHRIFSKNGEQLYTVLKDTIVKGYPLHAGEEVRYETCPPALLWDAARYLAKQRQHYNPVVIFYHLDENELNKYALPELEKTYSILR</sequence>
<dbReference type="Proteomes" id="UP000198984">
    <property type="component" value="Unassembled WGS sequence"/>
</dbReference>
<proteinExistence type="predicted"/>
<protein>
    <submittedName>
        <fullName evidence="1">Uncharacterized protein</fullName>
    </submittedName>
</protein>
<evidence type="ECO:0000313" key="2">
    <source>
        <dbReference type="Proteomes" id="UP000198984"/>
    </source>
</evidence>
<dbReference type="AlphaFoldDB" id="A0A1H8GRE2"/>